<evidence type="ECO:0000256" key="1">
    <source>
        <dbReference type="SAM" id="MobiDB-lite"/>
    </source>
</evidence>
<organism evidence="2 4">
    <name type="scientific">Bradyrhizobium elkanii</name>
    <dbReference type="NCBI Taxonomy" id="29448"/>
    <lineage>
        <taxon>Bacteria</taxon>
        <taxon>Pseudomonadati</taxon>
        <taxon>Pseudomonadota</taxon>
        <taxon>Alphaproteobacteria</taxon>
        <taxon>Hyphomicrobiales</taxon>
        <taxon>Nitrobacteraceae</taxon>
        <taxon>Bradyrhizobium</taxon>
    </lineage>
</organism>
<accession>A0A8I2C9H7</accession>
<feature type="compositionally biased region" description="Polar residues" evidence="1">
    <location>
        <begin position="28"/>
        <end position="45"/>
    </location>
</feature>
<evidence type="ECO:0000313" key="5">
    <source>
        <dbReference type="Proteomes" id="UP001565471"/>
    </source>
</evidence>
<dbReference type="EMBL" id="JAFICZ010000001">
    <property type="protein sequence ID" value="MBP1299543.1"/>
    <property type="molecule type" value="Genomic_DNA"/>
</dbReference>
<dbReference type="Proteomes" id="UP000673383">
    <property type="component" value="Unassembled WGS sequence"/>
</dbReference>
<comment type="caution">
    <text evidence="2">The sequence shown here is derived from an EMBL/GenBank/DDBJ whole genome shotgun (WGS) entry which is preliminary data.</text>
</comment>
<keyword evidence="5" id="KW-1185">Reference proteome</keyword>
<reference evidence="3 5" key="2">
    <citation type="submission" date="2024-07" db="EMBL/GenBank/DDBJ databases">
        <title>Genomic Encyclopedia of Type Strains, Phase V (KMG-V): Genome sequencing to study the core and pangenomes of soil and plant-associated prokaryotes.</title>
        <authorList>
            <person name="Whitman W."/>
        </authorList>
    </citation>
    <scope>NUCLEOTIDE SEQUENCE [LARGE SCALE GENOMIC DNA]</scope>
    <source>
        <strain evidence="3 5">USDA 415</strain>
    </source>
</reference>
<gene>
    <name evidence="3" type="ORF">ABIF29_001696</name>
    <name evidence="2" type="ORF">JOH49_009296</name>
</gene>
<dbReference type="Proteomes" id="UP001565471">
    <property type="component" value="Unassembled WGS sequence"/>
</dbReference>
<feature type="region of interest" description="Disordered" evidence="1">
    <location>
        <begin position="28"/>
        <end position="58"/>
    </location>
</feature>
<evidence type="ECO:0000313" key="4">
    <source>
        <dbReference type="Proteomes" id="UP000673383"/>
    </source>
</evidence>
<evidence type="ECO:0000313" key="3">
    <source>
        <dbReference type="EMBL" id="MEY9314897.1"/>
    </source>
</evidence>
<protein>
    <submittedName>
        <fullName evidence="2">Uncharacterized protein</fullName>
    </submittedName>
</protein>
<dbReference type="EMBL" id="JBGBZA010000002">
    <property type="protein sequence ID" value="MEY9314897.1"/>
    <property type="molecule type" value="Genomic_DNA"/>
</dbReference>
<name>A0A8I2C9H7_BRAEL</name>
<sequence>MWSLMVLAAPIGMVISLQAKEADSSRAVRSSEATVKQLVSDQSGQPPGKNKVRRPQGP</sequence>
<proteinExistence type="predicted"/>
<evidence type="ECO:0000313" key="2">
    <source>
        <dbReference type="EMBL" id="MBP1299543.1"/>
    </source>
</evidence>
<reference evidence="2" key="1">
    <citation type="submission" date="2021-02" db="EMBL/GenBank/DDBJ databases">
        <title>Genomic Encyclopedia of Type Strains, Phase IV (KMG-V): Genome sequencing to study the core and pangenomes of soil and plant-associated prokaryotes.</title>
        <authorList>
            <person name="Whitman W."/>
        </authorList>
    </citation>
    <scope>NUCLEOTIDE SEQUENCE</scope>
    <source>
        <strain evidence="2">USDA 406</strain>
    </source>
</reference>
<dbReference type="AlphaFoldDB" id="A0A8I2C9H7"/>